<dbReference type="GO" id="GO:0048269">
    <property type="term" value="C:methionine adenosyltransferase complex"/>
    <property type="evidence" value="ECO:0007669"/>
    <property type="project" value="TreeGrafter"/>
</dbReference>
<evidence type="ECO:0008006" key="2">
    <source>
        <dbReference type="Google" id="ProtNLM"/>
    </source>
</evidence>
<accession>A0A6C0D9Q0</accession>
<sequence length="301" mass="33684">MKVLFFGHAGWIGQQFLDYIQTIASPPCRVVLGQSRLDDYDAVEHEIQTANPTHVVSFTGRTHGIYNGTPINTIDYLEKPGRLVENLRDNLYGPMNLALLQQKYGFHYTYLGTGCIFSYDVSGHPFESEEAGSGFKDSEAPNFFGSSYSIVKGFTDRLFHHQDVLNLRIRMPITATVNSRNFITKIANYARICSIKNSMTVLSDFFPVWYDLMQKGHVGTVNCTNPGLISHNEVLALYKQYVDPSFVWSNFTLEEQSAILASARSNNFLDTNFIEKNYPAVPSIKASVEAVCKEMAGGISA</sequence>
<proteinExistence type="predicted"/>
<dbReference type="Gene3D" id="3.40.50.720">
    <property type="entry name" value="NAD(P)-binding Rossmann-like Domain"/>
    <property type="match status" value="1"/>
</dbReference>
<organism evidence="1">
    <name type="scientific">viral metagenome</name>
    <dbReference type="NCBI Taxonomy" id="1070528"/>
    <lineage>
        <taxon>unclassified sequences</taxon>
        <taxon>metagenomes</taxon>
        <taxon>organismal metagenomes</taxon>
    </lineage>
</organism>
<dbReference type="EMBL" id="MN739575">
    <property type="protein sequence ID" value="QHT13558.1"/>
    <property type="molecule type" value="Genomic_DNA"/>
</dbReference>
<name>A0A6C0D9Q0_9ZZZZ</name>
<protein>
    <recommendedName>
        <fullName evidence="2">NAD-dependent epimerase/dehydratase domain-containing protein</fullName>
    </recommendedName>
</protein>
<evidence type="ECO:0000313" key="1">
    <source>
        <dbReference type="EMBL" id="QHT13558.1"/>
    </source>
</evidence>
<dbReference type="InterPro" id="IPR005913">
    <property type="entry name" value="dTDP_dehydrorham_reduct"/>
</dbReference>
<dbReference type="GO" id="GO:0048270">
    <property type="term" value="F:methionine adenosyltransferase regulator activity"/>
    <property type="evidence" value="ECO:0007669"/>
    <property type="project" value="TreeGrafter"/>
</dbReference>
<dbReference type="GO" id="GO:0006556">
    <property type="term" value="P:S-adenosylmethionine biosynthetic process"/>
    <property type="evidence" value="ECO:0007669"/>
    <property type="project" value="TreeGrafter"/>
</dbReference>
<dbReference type="PANTHER" id="PTHR10491:SF4">
    <property type="entry name" value="METHIONINE ADENOSYLTRANSFERASE 2 SUBUNIT BETA"/>
    <property type="match status" value="1"/>
</dbReference>
<dbReference type="PANTHER" id="PTHR10491">
    <property type="entry name" value="DTDP-4-DEHYDRORHAMNOSE REDUCTASE"/>
    <property type="match status" value="1"/>
</dbReference>
<dbReference type="AlphaFoldDB" id="A0A6C0D9Q0"/>
<dbReference type="SUPFAM" id="SSF51735">
    <property type="entry name" value="NAD(P)-binding Rossmann-fold domains"/>
    <property type="match status" value="1"/>
</dbReference>
<reference evidence="1" key="1">
    <citation type="journal article" date="2020" name="Nature">
        <title>Giant virus diversity and host interactions through global metagenomics.</title>
        <authorList>
            <person name="Schulz F."/>
            <person name="Roux S."/>
            <person name="Paez-Espino D."/>
            <person name="Jungbluth S."/>
            <person name="Walsh D.A."/>
            <person name="Denef V.J."/>
            <person name="McMahon K.D."/>
            <person name="Konstantinidis K.T."/>
            <person name="Eloe-Fadrosh E.A."/>
            <person name="Kyrpides N.C."/>
            <person name="Woyke T."/>
        </authorList>
    </citation>
    <scope>NUCLEOTIDE SEQUENCE</scope>
    <source>
        <strain evidence="1">GVMAG-M-3300023174-132</strain>
    </source>
</reference>
<dbReference type="InterPro" id="IPR036291">
    <property type="entry name" value="NAD(P)-bd_dom_sf"/>
</dbReference>